<sequence length="344" mass="38950">MSNTFETVNGQMETPGKAIPHYTVKTVNLRMSKLHQEYYDDSTFEWRKKLYVPSETGRPITSVKQQNSEAAVTINMEAYRGLQLASFDGQLIKLVQRRVKEVPAGTAKEVASWYDLDDDHGITYKYYRTLPSDAWFLTLPTNRLQAAIGAMGLSPKLKAIVLQVAEWKAKGERCLVFLNWPMSQWATEGVLHLLGFKVMSILSAHKAEDRRKAIEAFNDPKHDVDVMLIGFRIGGYGLNFHHACSKMIIAEYPTSIDILLHVFGRLHRLGQKKVQEIIILFLENSFDGWIRNKMSEKFVNKLVAEGKFDGADFKEMQTEARSILANHLGEDDVSGVSDDLYASG</sequence>
<dbReference type="EMBL" id="PQXH01000010">
    <property type="protein sequence ID" value="TGO18443.1"/>
    <property type="molecule type" value="Genomic_DNA"/>
</dbReference>
<dbReference type="InterPro" id="IPR001650">
    <property type="entry name" value="Helicase_C-like"/>
</dbReference>
<dbReference type="SMART" id="SM00490">
    <property type="entry name" value="HELICc"/>
    <property type="match status" value="1"/>
</dbReference>
<proteinExistence type="predicted"/>
<feature type="domain" description="Helicase C-terminal" evidence="2">
    <location>
        <begin position="156"/>
        <end position="324"/>
    </location>
</feature>
<evidence type="ECO:0000259" key="2">
    <source>
        <dbReference type="PROSITE" id="PS51194"/>
    </source>
</evidence>
<dbReference type="Proteomes" id="UP000297777">
    <property type="component" value="Unassembled WGS sequence"/>
</dbReference>
<dbReference type="PANTHER" id="PTHR10799">
    <property type="entry name" value="SNF2/RAD54 HELICASE FAMILY"/>
    <property type="match status" value="1"/>
</dbReference>
<dbReference type="SUPFAM" id="SSF52540">
    <property type="entry name" value="P-loop containing nucleoside triphosphate hydrolases"/>
    <property type="match status" value="1"/>
</dbReference>
<dbReference type="OrthoDB" id="3563473at2759"/>
<dbReference type="CDD" id="cd18793">
    <property type="entry name" value="SF2_C_SNF"/>
    <property type="match status" value="1"/>
</dbReference>
<gene>
    <name evidence="3" type="ORF">BTUL_0010g01140</name>
</gene>
<dbReference type="InterPro" id="IPR027417">
    <property type="entry name" value="P-loop_NTPase"/>
</dbReference>
<evidence type="ECO:0000256" key="1">
    <source>
        <dbReference type="ARBA" id="ARBA00022801"/>
    </source>
</evidence>
<dbReference type="PROSITE" id="PS51194">
    <property type="entry name" value="HELICASE_CTER"/>
    <property type="match status" value="1"/>
</dbReference>
<evidence type="ECO:0000313" key="4">
    <source>
        <dbReference type="Proteomes" id="UP000297777"/>
    </source>
</evidence>
<evidence type="ECO:0000313" key="3">
    <source>
        <dbReference type="EMBL" id="TGO18443.1"/>
    </source>
</evidence>
<dbReference type="AlphaFoldDB" id="A0A4Z1F6N0"/>
<organism evidence="3 4">
    <name type="scientific">Botrytis tulipae</name>
    <dbReference type="NCBI Taxonomy" id="87230"/>
    <lineage>
        <taxon>Eukaryota</taxon>
        <taxon>Fungi</taxon>
        <taxon>Dikarya</taxon>
        <taxon>Ascomycota</taxon>
        <taxon>Pezizomycotina</taxon>
        <taxon>Leotiomycetes</taxon>
        <taxon>Helotiales</taxon>
        <taxon>Sclerotiniaceae</taxon>
        <taxon>Botrytis</taxon>
    </lineage>
</organism>
<keyword evidence="1" id="KW-0378">Hydrolase</keyword>
<protein>
    <recommendedName>
        <fullName evidence="2">Helicase C-terminal domain-containing protein</fullName>
    </recommendedName>
</protein>
<dbReference type="Gene3D" id="3.40.50.300">
    <property type="entry name" value="P-loop containing nucleotide triphosphate hydrolases"/>
    <property type="match status" value="1"/>
</dbReference>
<reference evidence="3 4" key="1">
    <citation type="submission" date="2017-12" db="EMBL/GenBank/DDBJ databases">
        <title>Comparative genomics of Botrytis spp.</title>
        <authorList>
            <person name="Valero-Jimenez C.A."/>
            <person name="Tapia P."/>
            <person name="Veloso J."/>
            <person name="Silva-Moreno E."/>
            <person name="Staats M."/>
            <person name="Valdes J.H."/>
            <person name="Van Kan J.A.L."/>
        </authorList>
    </citation>
    <scope>NUCLEOTIDE SEQUENCE [LARGE SCALE GENOMIC DNA]</scope>
    <source>
        <strain evidence="3 4">Bt9001</strain>
    </source>
</reference>
<comment type="caution">
    <text evidence="3">The sequence shown here is derived from an EMBL/GenBank/DDBJ whole genome shotgun (WGS) entry which is preliminary data.</text>
</comment>
<keyword evidence="4" id="KW-1185">Reference proteome</keyword>
<dbReference type="Pfam" id="PF00271">
    <property type="entry name" value="Helicase_C"/>
    <property type="match status" value="1"/>
</dbReference>
<dbReference type="GO" id="GO:0016787">
    <property type="term" value="F:hydrolase activity"/>
    <property type="evidence" value="ECO:0007669"/>
    <property type="project" value="UniProtKB-KW"/>
</dbReference>
<name>A0A4Z1F6N0_9HELO</name>
<dbReference type="InterPro" id="IPR049730">
    <property type="entry name" value="SNF2/RAD54-like_C"/>
</dbReference>
<accession>A0A4Z1F6N0</accession>